<dbReference type="EMBL" id="WWHY01000001">
    <property type="protein sequence ID" value="MYR32659.1"/>
    <property type="molecule type" value="Genomic_DNA"/>
</dbReference>
<evidence type="ECO:0000313" key="2">
    <source>
        <dbReference type="Proteomes" id="UP000467124"/>
    </source>
</evidence>
<dbReference type="RefSeq" id="WP_161110837.1">
    <property type="nucleotide sequence ID" value="NZ_WWHY01000001.1"/>
</dbReference>
<gene>
    <name evidence="1" type="ORF">GTW20_10325</name>
</gene>
<protein>
    <submittedName>
        <fullName evidence="1">Uncharacterized protein</fullName>
    </submittedName>
</protein>
<dbReference type="AlphaFoldDB" id="A0A7K2IRP3"/>
<evidence type="ECO:0000313" key="1">
    <source>
        <dbReference type="EMBL" id="MYR32659.1"/>
    </source>
</evidence>
<comment type="caution">
    <text evidence="1">The sequence shown here is derived from an EMBL/GenBank/DDBJ whole genome shotgun (WGS) entry which is preliminary data.</text>
</comment>
<organism evidence="1 2">
    <name type="scientific">Nocardiopsis alba</name>
    <dbReference type="NCBI Taxonomy" id="53437"/>
    <lineage>
        <taxon>Bacteria</taxon>
        <taxon>Bacillati</taxon>
        <taxon>Actinomycetota</taxon>
        <taxon>Actinomycetes</taxon>
        <taxon>Streptosporangiales</taxon>
        <taxon>Nocardiopsidaceae</taxon>
        <taxon>Nocardiopsis</taxon>
    </lineage>
</organism>
<dbReference type="Proteomes" id="UP000467124">
    <property type="component" value="Unassembled WGS sequence"/>
</dbReference>
<name>A0A7K2IRP3_9ACTN</name>
<accession>A0A7K2IRP3</accession>
<reference evidence="1 2" key="1">
    <citation type="journal article" date="2019" name="Nat. Commun.">
        <title>The antimicrobial potential of Streptomyces from insect microbiomes.</title>
        <authorList>
            <person name="Chevrette M.G."/>
            <person name="Carlson C.M."/>
            <person name="Ortega H.E."/>
            <person name="Thomas C."/>
            <person name="Ananiev G.E."/>
            <person name="Barns K.J."/>
            <person name="Book A.J."/>
            <person name="Cagnazzo J."/>
            <person name="Carlos C."/>
            <person name="Flanigan W."/>
            <person name="Grubbs K.J."/>
            <person name="Horn H.A."/>
            <person name="Hoffmann F.M."/>
            <person name="Klassen J.L."/>
            <person name="Knack J.J."/>
            <person name="Lewin G.R."/>
            <person name="McDonald B.R."/>
            <person name="Muller L."/>
            <person name="Melo W.G.P."/>
            <person name="Pinto-Tomas A.A."/>
            <person name="Schmitz A."/>
            <person name="Wendt-Pienkowski E."/>
            <person name="Wildman S."/>
            <person name="Zhao M."/>
            <person name="Zhang F."/>
            <person name="Bugni T.S."/>
            <person name="Andes D.R."/>
            <person name="Pupo M.T."/>
            <person name="Currie C.R."/>
        </authorList>
    </citation>
    <scope>NUCLEOTIDE SEQUENCE [LARGE SCALE GENOMIC DNA]</scope>
    <source>
        <strain evidence="1 2">SID5840</strain>
    </source>
</reference>
<proteinExistence type="predicted"/>
<sequence length="106" mass="11533">MDELSANPEEGFLKGNEAEILAEAMVGLEDTFELLMNEAVGKTGSLIGTAYISFRNNVQPTIRTVQENGLALANDIQSGSAQIAKEDYEASEVYNGAWNEMPEVNF</sequence>